<dbReference type="KEGG" id="sre:PTSG_03884"/>
<feature type="compositionally biased region" description="Polar residues" evidence="1">
    <location>
        <begin position="185"/>
        <end position="194"/>
    </location>
</feature>
<dbReference type="InParanoid" id="F2U5N8"/>
<dbReference type="EMBL" id="GL832962">
    <property type="protein sequence ID" value="EGD83254.1"/>
    <property type="molecule type" value="Genomic_DNA"/>
</dbReference>
<protein>
    <submittedName>
        <fullName evidence="2">Uncharacterized protein</fullName>
    </submittedName>
</protein>
<dbReference type="RefSeq" id="XP_004995618.1">
    <property type="nucleotide sequence ID" value="XM_004995561.1"/>
</dbReference>
<name>F2U5N8_SALR5</name>
<gene>
    <name evidence="2" type="ORF">PTSG_03884</name>
</gene>
<feature type="region of interest" description="Disordered" evidence="1">
    <location>
        <begin position="122"/>
        <end position="144"/>
    </location>
</feature>
<proteinExistence type="predicted"/>
<keyword evidence="3" id="KW-1185">Reference proteome</keyword>
<dbReference type="AlphaFoldDB" id="F2U5N8"/>
<organism evidence="3">
    <name type="scientific">Salpingoeca rosetta (strain ATCC 50818 / BSB-021)</name>
    <dbReference type="NCBI Taxonomy" id="946362"/>
    <lineage>
        <taxon>Eukaryota</taxon>
        <taxon>Choanoflagellata</taxon>
        <taxon>Craspedida</taxon>
        <taxon>Salpingoecidae</taxon>
        <taxon>Salpingoeca</taxon>
    </lineage>
</organism>
<feature type="region of interest" description="Disordered" evidence="1">
    <location>
        <begin position="168"/>
        <end position="234"/>
    </location>
</feature>
<reference evidence="2" key="1">
    <citation type="submission" date="2009-08" db="EMBL/GenBank/DDBJ databases">
        <title>Annotation of Salpingoeca rosetta.</title>
        <authorList>
            <consortium name="The Broad Institute Genome Sequencing Platform"/>
            <person name="Russ C."/>
            <person name="Cuomo C."/>
            <person name="Burger G."/>
            <person name="Gray M.W."/>
            <person name="Holland P.W.H."/>
            <person name="King N."/>
            <person name="Lang F.B.F."/>
            <person name="Roger A.J."/>
            <person name="Ruiz-Trillo I."/>
            <person name="Young S.K."/>
            <person name="Zeng Q."/>
            <person name="Gargeya S."/>
            <person name="Alvarado L."/>
            <person name="Berlin A."/>
            <person name="Chapman S.B."/>
            <person name="Chen Z."/>
            <person name="Freedman E."/>
            <person name="Gellesch M."/>
            <person name="Goldberg J."/>
            <person name="Griggs A."/>
            <person name="Gujja S."/>
            <person name="Heilman E."/>
            <person name="Heiman D."/>
            <person name="Howarth C."/>
            <person name="Mehta T."/>
            <person name="Neiman D."/>
            <person name="Pearson M."/>
            <person name="Roberts A."/>
            <person name="Saif S."/>
            <person name="Shea T."/>
            <person name="Shenoy N."/>
            <person name="Sisk P."/>
            <person name="Stolte C."/>
            <person name="Sykes S."/>
            <person name="White J."/>
            <person name="Yandava C."/>
            <person name="Haas B."/>
            <person name="Nusbaum C."/>
            <person name="Birren B."/>
        </authorList>
    </citation>
    <scope>NUCLEOTIDE SEQUENCE [LARGE SCALE GENOMIC DNA]</scope>
    <source>
        <strain evidence="2">ATCC 50818</strain>
    </source>
</reference>
<evidence type="ECO:0000256" key="1">
    <source>
        <dbReference type="SAM" id="MobiDB-lite"/>
    </source>
</evidence>
<dbReference type="Proteomes" id="UP000007799">
    <property type="component" value="Unassembled WGS sequence"/>
</dbReference>
<evidence type="ECO:0000313" key="3">
    <source>
        <dbReference type="Proteomes" id="UP000007799"/>
    </source>
</evidence>
<sequence length="250" mass="27492">MSRSTEQQAQLYQQAVQQRTHDYLTGLQQRTQERIGNLIEQQQNPVAHMFANELTKAMTGKTQEELLADWVGKGFRAVGKGVRKAGDYIGDRVSSTFRNSREALDSVQSDIGRTSARDVMRDNTGFDIGDPENPTFSIPSEIYGEHGPSLIDGVRNTWQRMTNGMEQPITNHTQHEPPESIEMSDLSQTQNEPTSMDEGEQEQQAADVQPEYPTDIELQDLAPTGEAVGDGLESGAAEGLGELASAVLAL</sequence>
<dbReference type="GeneID" id="16076201"/>
<accession>F2U5N8</accession>
<evidence type="ECO:0000313" key="2">
    <source>
        <dbReference type="EMBL" id="EGD83254.1"/>
    </source>
</evidence>